<dbReference type="RefSeq" id="WP_168079635.1">
    <property type="nucleotide sequence ID" value="NZ_BAAAQJ010000012.1"/>
</dbReference>
<dbReference type="Proteomes" id="UP000653674">
    <property type="component" value="Unassembled WGS sequence"/>
</dbReference>
<dbReference type="InterPro" id="IPR050879">
    <property type="entry name" value="Acyltransferase_3"/>
</dbReference>
<feature type="transmembrane region" description="Helical" evidence="1">
    <location>
        <begin position="141"/>
        <end position="162"/>
    </location>
</feature>
<evidence type="ECO:0000313" key="3">
    <source>
        <dbReference type="EMBL" id="GIG75545.1"/>
    </source>
</evidence>
<dbReference type="GO" id="GO:0016747">
    <property type="term" value="F:acyltransferase activity, transferring groups other than amino-acyl groups"/>
    <property type="evidence" value="ECO:0007669"/>
    <property type="project" value="InterPro"/>
</dbReference>
<evidence type="ECO:0000313" key="4">
    <source>
        <dbReference type="Proteomes" id="UP000653674"/>
    </source>
</evidence>
<comment type="caution">
    <text evidence="3">The sequence shown here is derived from an EMBL/GenBank/DDBJ whole genome shotgun (WGS) entry which is preliminary data.</text>
</comment>
<feature type="transmembrane region" description="Helical" evidence="1">
    <location>
        <begin position="36"/>
        <end position="57"/>
    </location>
</feature>
<dbReference type="PANTHER" id="PTHR23028">
    <property type="entry name" value="ACETYLTRANSFERASE"/>
    <property type="match status" value="1"/>
</dbReference>
<keyword evidence="1" id="KW-1133">Transmembrane helix</keyword>
<gene>
    <name evidence="3" type="ORF">Pfl04_39490</name>
</gene>
<keyword evidence="1" id="KW-0472">Membrane</keyword>
<proteinExistence type="predicted"/>
<feature type="transmembrane region" description="Helical" evidence="1">
    <location>
        <begin position="169"/>
        <end position="188"/>
    </location>
</feature>
<dbReference type="AlphaFoldDB" id="A0A8J3LRN9"/>
<organism evidence="3 4">
    <name type="scientific">Planosporangium flavigriseum</name>
    <dbReference type="NCBI Taxonomy" id="373681"/>
    <lineage>
        <taxon>Bacteria</taxon>
        <taxon>Bacillati</taxon>
        <taxon>Actinomycetota</taxon>
        <taxon>Actinomycetes</taxon>
        <taxon>Micromonosporales</taxon>
        <taxon>Micromonosporaceae</taxon>
        <taxon>Planosporangium</taxon>
    </lineage>
</organism>
<feature type="transmembrane region" description="Helical" evidence="1">
    <location>
        <begin position="12"/>
        <end position="30"/>
    </location>
</feature>
<sequence length="207" mass="23298">MQHAKLSGYRPALDGLRAVAVGAVIIYHLRDGLLPGGFLGVDLFFVLSGYLITGLLLDEHARTGHINLATFWARRVRRLMPALLLMVAVAIAVRVWAPLSDWQQRRGDLLATIFYYANWHMIASDQSYFAQFASQSPLRHAWSLAIEEQFYIVWPLLVLVLLRWRRRCLPAVFALGAAASAITMIVLYSRRARPARTQVLMPAPSNS</sequence>
<dbReference type="GO" id="GO:0016020">
    <property type="term" value="C:membrane"/>
    <property type="evidence" value="ECO:0007669"/>
    <property type="project" value="TreeGrafter"/>
</dbReference>
<protein>
    <recommendedName>
        <fullName evidence="2">Acyltransferase 3 domain-containing protein</fullName>
    </recommendedName>
</protein>
<dbReference type="InterPro" id="IPR002656">
    <property type="entry name" value="Acyl_transf_3_dom"/>
</dbReference>
<name>A0A8J3LRN9_9ACTN</name>
<dbReference type="GO" id="GO:0009103">
    <property type="term" value="P:lipopolysaccharide biosynthetic process"/>
    <property type="evidence" value="ECO:0007669"/>
    <property type="project" value="TreeGrafter"/>
</dbReference>
<evidence type="ECO:0000256" key="1">
    <source>
        <dbReference type="SAM" id="Phobius"/>
    </source>
</evidence>
<dbReference type="Pfam" id="PF01757">
    <property type="entry name" value="Acyl_transf_3"/>
    <property type="match status" value="1"/>
</dbReference>
<accession>A0A8J3LRN9</accession>
<dbReference type="PANTHER" id="PTHR23028:SF53">
    <property type="entry name" value="ACYL_TRANSF_3 DOMAIN-CONTAINING PROTEIN"/>
    <property type="match status" value="1"/>
</dbReference>
<feature type="domain" description="Acyltransferase 3" evidence="2">
    <location>
        <begin position="11"/>
        <end position="187"/>
    </location>
</feature>
<keyword evidence="1" id="KW-0812">Transmembrane</keyword>
<evidence type="ECO:0000259" key="2">
    <source>
        <dbReference type="Pfam" id="PF01757"/>
    </source>
</evidence>
<dbReference type="EMBL" id="BONU01000033">
    <property type="protein sequence ID" value="GIG75545.1"/>
    <property type="molecule type" value="Genomic_DNA"/>
</dbReference>
<keyword evidence="4" id="KW-1185">Reference proteome</keyword>
<feature type="transmembrane region" description="Helical" evidence="1">
    <location>
        <begin position="78"/>
        <end position="97"/>
    </location>
</feature>
<reference evidence="3" key="1">
    <citation type="submission" date="2021-01" db="EMBL/GenBank/DDBJ databases">
        <title>Whole genome shotgun sequence of Planosporangium flavigriseum NBRC 105377.</title>
        <authorList>
            <person name="Komaki H."/>
            <person name="Tamura T."/>
        </authorList>
    </citation>
    <scope>NUCLEOTIDE SEQUENCE</scope>
    <source>
        <strain evidence="3">NBRC 105377</strain>
    </source>
</reference>